<dbReference type="GO" id="GO:0003735">
    <property type="term" value="F:structural constituent of ribosome"/>
    <property type="evidence" value="ECO:0007669"/>
    <property type="project" value="InterPro"/>
</dbReference>
<dbReference type="InterPro" id="IPR002672">
    <property type="entry name" value="Ribosomal_eL28"/>
</dbReference>
<dbReference type="EMBL" id="BDSP01000143">
    <property type="protein sequence ID" value="GAX20166.1"/>
    <property type="molecule type" value="Genomic_DNA"/>
</dbReference>
<evidence type="ECO:0000256" key="3">
    <source>
        <dbReference type="ARBA" id="ARBA00023274"/>
    </source>
</evidence>
<proteinExistence type="inferred from homology"/>
<protein>
    <submittedName>
        <fullName evidence="5">Large subunit ribosomal protein L28e</fullName>
    </submittedName>
</protein>
<organism evidence="5 6">
    <name type="scientific">Fistulifera solaris</name>
    <name type="common">Oleaginous diatom</name>
    <dbReference type="NCBI Taxonomy" id="1519565"/>
    <lineage>
        <taxon>Eukaryota</taxon>
        <taxon>Sar</taxon>
        <taxon>Stramenopiles</taxon>
        <taxon>Ochrophyta</taxon>
        <taxon>Bacillariophyta</taxon>
        <taxon>Bacillariophyceae</taxon>
        <taxon>Bacillariophycidae</taxon>
        <taxon>Naviculales</taxon>
        <taxon>Naviculaceae</taxon>
        <taxon>Fistulifera</taxon>
    </lineage>
</organism>
<dbReference type="GO" id="GO:1990904">
    <property type="term" value="C:ribonucleoprotein complex"/>
    <property type="evidence" value="ECO:0007669"/>
    <property type="project" value="UniProtKB-KW"/>
</dbReference>
<dbReference type="Pfam" id="PF01778">
    <property type="entry name" value="Ribosomal_L28e"/>
    <property type="match status" value="1"/>
</dbReference>
<feature type="domain" description="Ribosomal eL28/Mak16" evidence="4">
    <location>
        <begin position="8"/>
        <end position="127"/>
    </location>
</feature>
<dbReference type="Proteomes" id="UP000198406">
    <property type="component" value="Unassembled WGS sequence"/>
</dbReference>
<dbReference type="PANTHER" id="PTHR10544">
    <property type="entry name" value="60S RIBOSOMAL PROTEIN L28"/>
    <property type="match status" value="1"/>
</dbReference>
<evidence type="ECO:0000313" key="5">
    <source>
        <dbReference type="EMBL" id="GAX20166.1"/>
    </source>
</evidence>
<evidence type="ECO:0000259" key="4">
    <source>
        <dbReference type="Pfam" id="PF01778"/>
    </source>
</evidence>
<keyword evidence="3" id="KW-0687">Ribonucleoprotein</keyword>
<dbReference type="InterPro" id="IPR029004">
    <property type="entry name" value="Ribosomal_eL28/Mak16"/>
</dbReference>
<name>A0A1Z5K220_FISSO</name>
<evidence type="ECO:0000313" key="6">
    <source>
        <dbReference type="Proteomes" id="UP000198406"/>
    </source>
</evidence>
<sequence length="149" mass="16489">MVAIPDQLTWEIVRRNNCFLKKRNGQTKRSGSVQFSVEPGNCKSLNQLKYSAIANSKALDVVFSGENRAQLIKKTASKSGSKVAVAKINVNKDFRRSEKVIVGQGIDNYYRQDLKGAVLAKYTAVYQANRRAKGITKPVPVKKGRKSSA</sequence>
<dbReference type="InParanoid" id="A0A1Z5K220"/>
<dbReference type="GO" id="GO:0006412">
    <property type="term" value="P:translation"/>
    <property type="evidence" value="ECO:0007669"/>
    <property type="project" value="InterPro"/>
</dbReference>
<keyword evidence="6" id="KW-1185">Reference proteome</keyword>
<dbReference type="OrthoDB" id="338850at2759"/>
<reference evidence="5 6" key="1">
    <citation type="journal article" date="2015" name="Plant Cell">
        <title>Oil accumulation by the oleaginous diatom Fistulifera solaris as revealed by the genome and transcriptome.</title>
        <authorList>
            <person name="Tanaka T."/>
            <person name="Maeda Y."/>
            <person name="Veluchamy A."/>
            <person name="Tanaka M."/>
            <person name="Abida H."/>
            <person name="Marechal E."/>
            <person name="Bowler C."/>
            <person name="Muto M."/>
            <person name="Sunaga Y."/>
            <person name="Tanaka M."/>
            <person name="Yoshino T."/>
            <person name="Taniguchi T."/>
            <person name="Fukuda Y."/>
            <person name="Nemoto M."/>
            <person name="Matsumoto M."/>
            <person name="Wong P.S."/>
            <person name="Aburatani S."/>
            <person name="Fujibuchi W."/>
        </authorList>
    </citation>
    <scope>NUCLEOTIDE SEQUENCE [LARGE SCALE GENOMIC DNA]</scope>
    <source>
        <strain evidence="5 6">JPCC DA0580</strain>
    </source>
</reference>
<gene>
    <name evidence="5" type="ORF">FisN_17Lh116</name>
</gene>
<comment type="caution">
    <text evidence="5">The sequence shown here is derived from an EMBL/GenBank/DDBJ whole genome shotgun (WGS) entry which is preliminary data.</text>
</comment>
<evidence type="ECO:0000256" key="2">
    <source>
        <dbReference type="ARBA" id="ARBA00022980"/>
    </source>
</evidence>
<comment type="similarity">
    <text evidence="1">Belongs to the eukaryotic ribosomal protein eL28 family.</text>
</comment>
<dbReference type="GO" id="GO:0005840">
    <property type="term" value="C:ribosome"/>
    <property type="evidence" value="ECO:0007669"/>
    <property type="project" value="UniProtKB-KW"/>
</dbReference>
<dbReference type="Gene3D" id="3.30.390.110">
    <property type="match status" value="1"/>
</dbReference>
<accession>A0A1Z5K220</accession>
<keyword evidence="2 5" id="KW-0689">Ribosomal protein</keyword>
<evidence type="ECO:0000256" key="1">
    <source>
        <dbReference type="ARBA" id="ARBA00007926"/>
    </source>
</evidence>
<dbReference type="AlphaFoldDB" id="A0A1Z5K220"/>